<dbReference type="Proteomes" id="UP001454036">
    <property type="component" value="Unassembled WGS sequence"/>
</dbReference>
<comment type="caution">
    <text evidence="2">The sequence shown here is derived from an EMBL/GenBank/DDBJ whole genome shotgun (WGS) entry which is preliminary data.</text>
</comment>
<protein>
    <submittedName>
        <fullName evidence="2">Uncharacterized protein</fullName>
    </submittedName>
</protein>
<proteinExistence type="predicted"/>
<sequence length="70" mass="7300">MSGEKGTSPASSVLVPRLAGPANLAERVSTCRTRLPLHLGEEPQPLHPAPLHHGDFAPPATASFPLRTVG</sequence>
<evidence type="ECO:0000313" key="3">
    <source>
        <dbReference type="Proteomes" id="UP001454036"/>
    </source>
</evidence>
<accession>A0AAV3QSX1</accession>
<name>A0AAV3QSX1_LITER</name>
<dbReference type="EMBL" id="BAABME010005588">
    <property type="protein sequence ID" value="GAA0166052.1"/>
    <property type="molecule type" value="Genomic_DNA"/>
</dbReference>
<feature type="region of interest" description="Disordered" evidence="1">
    <location>
        <begin position="1"/>
        <end position="23"/>
    </location>
</feature>
<reference evidence="2 3" key="1">
    <citation type="submission" date="2024-01" db="EMBL/GenBank/DDBJ databases">
        <title>The complete chloroplast genome sequence of Lithospermum erythrorhizon: insights into the phylogenetic relationship among Boraginaceae species and the maternal lineages of purple gromwells.</title>
        <authorList>
            <person name="Okada T."/>
            <person name="Watanabe K."/>
        </authorList>
    </citation>
    <scope>NUCLEOTIDE SEQUENCE [LARGE SCALE GENOMIC DNA]</scope>
</reference>
<dbReference type="AlphaFoldDB" id="A0AAV3QSX1"/>
<keyword evidence="3" id="KW-1185">Reference proteome</keyword>
<evidence type="ECO:0000256" key="1">
    <source>
        <dbReference type="SAM" id="MobiDB-lite"/>
    </source>
</evidence>
<feature type="region of interest" description="Disordered" evidence="1">
    <location>
        <begin position="39"/>
        <end position="70"/>
    </location>
</feature>
<evidence type="ECO:0000313" key="2">
    <source>
        <dbReference type="EMBL" id="GAA0166052.1"/>
    </source>
</evidence>
<gene>
    <name evidence="2" type="ORF">LIER_21300</name>
</gene>
<organism evidence="2 3">
    <name type="scientific">Lithospermum erythrorhizon</name>
    <name type="common">Purple gromwell</name>
    <name type="synonym">Lithospermum officinale var. erythrorhizon</name>
    <dbReference type="NCBI Taxonomy" id="34254"/>
    <lineage>
        <taxon>Eukaryota</taxon>
        <taxon>Viridiplantae</taxon>
        <taxon>Streptophyta</taxon>
        <taxon>Embryophyta</taxon>
        <taxon>Tracheophyta</taxon>
        <taxon>Spermatophyta</taxon>
        <taxon>Magnoliopsida</taxon>
        <taxon>eudicotyledons</taxon>
        <taxon>Gunneridae</taxon>
        <taxon>Pentapetalae</taxon>
        <taxon>asterids</taxon>
        <taxon>lamiids</taxon>
        <taxon>Boraginales</taxon>
        <taxon>Boraginaceae</taxon>
        <taxon>Boraginoideae</taxon>
        <taxon>Lithospermeae</taxon>
        <taxon>Lithospermum</taxon>
    </lineage>
</organism>